<dbReference type="RefSeq" id="WP_150015725.1">
    <property type="nucleotide sequence ID" value="NZ_VWVM01000027.1"/>
</dbReference>
<name>A0AB34CFD3_9GAMM</name>
<dbReference type="EMBL" id="VWVM01000027">
    <property type="protein sequence ID" value="KAA6118692.1"/>
    <property type="molecule type" value="Genomic_DNA"/>
</dbReference>
<keyword evidence="2" id="KW-1185">Reference proteome</keyword>
<proteinExistence type="predicted"/>
<reference evidence="1 2" key="1">
    <citation type="submission" date="2019-09" db="EMBL/GenBank/DDBJ databases">
        <title>Genomic diversity of phyloplane-associated Pantoea species in Pakistan cotton crop.</title>
        <authorList>
            <person name="Tufail M.R."/>
            <person name="Cook D.R."/>
        </authorList>
    </citation>
    <scope>NUCLEOTIDE SEQUENCE [LARGE SCALE GENOMIC DNA]</scope>
    <source>
        <strain evidence="1 2">B_8</strain>
    </source>
</reference>
<sequence length="84" mass="9235">MAIKSPKRMADWVGSRVKTLYAMENGYAKMPAGSVAVVTGVSRGFNLEFAPCSCCSMTVKVSRVRPEHLEIIELKSAERVEGDR</sequence>
<dbReference type="Proteomes" id="UP000324255">
    <property type="component" value="Unassembled WGS sequence"/>
</dbReference>
<dbReference type="AlphaFoldDB" id="A0AB34CFD3"/>
<evidence type="ECO:0000313" key="1">
    <source>
        <dbReference type="EMBL" id="KAA6118692.1"/>
    </source>
</evidence>
<gene>
    <name evidence="1" type="ORF">F3I20_22060</name>
</gene>
<comment type="caution">
    <text evidence="1">The sequence shown here is derived from an EMBL/GenBank/DDBJ whole genome shotgun (WGS) entry which is preliminary data.</text>
</comment>
<protein>
    <submittedName>
        <fullName evidence="1">Uncharacterized protein</fullName>
    </submittedName>
</protein>
<accession>A0AB34CFD3</accession>
<evidence type="ECO:0000313" key="2">
    <source>
        <dbReference type="Proteomes" id="UP000324255"/>
    </source>
</evidence>
<organism evidence="1 2">
    <name type="scientific">Candidatus Pantoea gossypiicola</name>
    <dbReference type="NCBI Taxonomy" id="2608008"/>
    <lineage>
        <taxon>Bacteria</taxon>
        <taxon>Pseudomonadati</taxon>
        <taxon>Pseudomonadota</taxon>
        <taxon>Gammaproteobacteria</taxon>
        <taxon>Enterobacterales</taxon>
        <taxon>Erwiniaceae</taxon>
        <taxon>Pantoea</taxon>
    </lineage>
</organism>